<evidence type="ECO:0000256" key="3">
    <source>
        <dbReference type="SAM" id="MobiDB-lite"/>
    </source>
</evidence>
<accession>A0A168N3N7</accession>
<evidence type="ECO:0000256" key="2">
    <source>
        <dbReference type="ARBA" id="ARBA00023242"/>
    </source>
</evidence>
<dbReference type="PANTHER" id="PTHR13213:SF2">
    <property type="entry name" value="MYB-BINDING PROTEIN 1A"/>
    <property type="match status" value="1"/>
</dbReference>
<dbReference type="Proteomes" id="UP000078561">
    <property type="component" value="Unassembled WGS sequence"/>
</dbReference>
<organism evidence="4">
    <name type="scientific">Absidia glauca</name>
    <name type="common">Pin mould</name>
    <dbReference type="NCBI Taxonomy" id="4829"/>
    <lineage>
        <taxon>Eukaryota</taxon>
        <taxon>Fungi</taxon>
        <taxon>Fungi incertae sedis</taxon>
        <taxon>Mucoromycota</taxon>
        <taxon>Mucoromycotina</taxon>
        <taxon>Mucoromycetes</taxon>
        <taxon>Mucorales</taxon>
        <taxon>Cunninghamellaceae</taxon>
        <taxon>Absidia</taxon>
    </lineage>
</organism>
<feature type="region of interest" description="Disordered" evidence="3">
    <location>
        <begin position="744"/>
        <end position="781"/>
    </location>
</feature>
<evidence type="ECO:0000313" key="4">
    <source>
        <dbReference type="EMBL" id="SAL99741.1"/>
    </source>
</evidence>
<dbReference type="InParanoid" id="A0A168N3N7"/>
<evidence type="ECO:0008006" key="6">
    <source>
        <dbReference type="Google" id="ProtNLM"/>
    </source>
</evidence>
<dbReference type="OMA" id="VWKHDDP"/>
<dbReference type="InterPro" id="IPR007015">
    <property type="entry name" value="DNA_pol_V/MYBBP1A"/>
</dbReference>
<sequence length="1175" mass="131852">MATTTLNLYWDLASLDATTRHTATVTLIRTLADFQVAHEKTLVSSGLPALADSEETLDQLCASDVSYAVRRLLRGLPSSRQGARQGFSLALTELLSVMECITTKLVLDLLCQYTERADGMSGEETRDMLFGRLFGIMAIVGSGLMGRSDATCTDDVIRMVDLVAEIAGAKSYLNEVCYHVIINMLPTVDKMDDKSKVMAKILELFVRENMANVDEVNLTMAIQQQMSDVDLSRPFTGWASENVFDRANLQHMASIVREVPMGTNESQVDWTPQLHSIWDRLFTQLLHNNSNNKDAFFHEFWSIVVDGNLFSQQASHGRKYWGFQVINKVLPELSTDQMPLVFTENFMRTFINNLSSDVRFLNKAARQTAMTIQQVAEQNKQVGFAVVSQLIGKYGDRQFDRITRTKTVENLLATMDSQGIRNYLTYLARLFVQNQQDAKDSDEVSDRTVETQREWAMNQMLLLVTHPKTPKEESWINDVIQFIVVYTFFDVKPKASTKKSPKKSKATTVDYLNTFETAPTPALTEPTRNMCKAKFQALVLSLSKLPPTNKKTEIGQLKTRRWNGSTNDGRLWADVIYNHYQHLLSNKNLVLHGQVSDDADALKTIKSTLKVIDGLKAQIKKEEGGNASDVPYGFEILFFHVLLHSLLDQEEGAGLLGDLLNCFEKMEQQSKPAKKKSNKKKAVVEEQDDGEPEPIEVIVDILLSFLTSASPMLKGITEHVFELFSPLVTKQAMENLINIITTNENKDGGDELFGGDEDDSDMEEDDDVELVDQDESDDDDVMEIDEDEGDEQNGMVDEELRRKVEEAMRSQGILGDDSEEEELLDDDAMEAFDEKLAEIFKQKKMEKQDKKTMQESVVHFKNNVMDLLIIFARKNPTSPLLLGTIVPLLEIVQSTKAKATTMQFVNKVESYLKNKLGKATDVPTDFDDATLLDIVASVHTFAIETTASGGGSKPRSDMCSQLLLFLRKCIVGTGADVTIQSLQTDKKTKSQAQLLEKYMALYRDSLDAFLSKKTNQLHTSYFAALLQRFPQTCWEPFMQSTLVPHLDPTTCGNAFRHSYACQWTGLLIQQCVAKKNKSVDDEFTTTLLPTIVQHIQASAQALLADAETTTEKTNPSSSEKLKSLMKLAGLVDKTMLRLGSKITTWDTSLFTTLSTDKTFGTPLVRTTCKSILDRS</sequence>
<name>A0A168N3N7_ABSGL</name>
<keyword evidence="2" id="KW-0539">Nucleus</keyword>
<dbReference type="GO" id="GO:0005730">
    <property type="term" value="C:nucleolus"/>
    <property type="evidence" value="ECO:0007669"/>
    <property type="project" value="InterPro"/>
</dbReference>
<dbReference type="GO" id="GO:0006355">
    <property type="term" value="P:regulation of DNA-templated transcription"/>
    <property type="evidence" value="ECO:0007669"/>
    <property type="project" value="InterPro"/>
</dbReference>
<protein>
    <recommendedName>
        <fullName evidence="6">DNA polymerase V</fullName>
    </recommendedName>
</protein>
<dbReference type="Pfam" id="PF04931">
    <property type="entry name" value="DNA_pol_phi"/>
    <property type="match status" value="1"/>
</dbReference>
<dbReference type="PANTHER" id="PTHR13213">
    <property type="entry name" value="MYB-BINDING PROTEIN 1A FAMILY MEMBER"/>
    <property type="match status" value="1"/>
</dbReference>
<reference evidence="4" key="1">
    <citation type="submission" date="2016-04" db="EMBL/GenBank/DDBJ databases">
        <authorList>
            <person name="Evans L.H."/>
            <person name="Alamgir A."/>
            <person name="Owens N."/>
            <person name="Weber N.D."/>
            <person name="Virtaneva K."/>
            <person name="Barbian K."/>
            <person name="Babar A."/>
            <person name="Rosenke K."/>
        </authorList>
    </citation>
    <scope>NUCLEOTIDE SEQUENCE [LARGE SCALE GENOMIC DNA]</scope>
    <source>
        <strain evidence="4">CBS 101.48</strain>
    </source>
</reference>
<feature type="compositionally biased region" description="Acidic residues" evidence="3">
    <location>
        <begin position="753"/>
        <end position="781"/>
    </location>
</feature>
<dbReference type="AlphaFoldDB" id="A0A168N3N7"/>
<feature type="compositionally biased region" description="Basic residues" evidence="3">
    <location>
        <begin position="672"/>
        <end position="681"/>
    </location>
</feature>
<dbReference type="STRING" id="4829.A0A168N3N7"/>
<keyword evidence="5" id="KW-1185">Reference proteome</keyword>
<feature type="region of interest" description="Disordered" evidence="3">
    <location>
        <begin position="670"/>
        <end position="690"/>
    </location>
</feature>
<evidence type="ECO:0000313" key="5">
    <source>
        <dbReference type="Proteomes" id="UP000078561"/>
    </source>
</evidence>
<dbReference type="FunCoup" id="A0A168N3N7">
    <property type="interactions" value="557"/>
</dbReference>
<dbReference type="EMBL" id="LT552960">
    <property type="protein sequence ID" value="SAL99741.1"/>
    <property type="molecule type" value="Genomic_DNA"/>
</dbReference>
<proteinExistence type="predicted"/>
<comment type="subcellular location">
    <subcellularLocation>
        <location evidence="1">Nucleus</location>
    </subcellularLocation>
</comment>
<dbReference type="GO" id="GO:0000182">
    <property type="term" value="F:rDNA binding"/>
    <property type="evidence" value="ECO:0007669"/>
    <property type="project" value="TreeGrafter"/>
</dbReference>
<dbReference type="OrthoDB" id="342531at2759"/>
<gene>
    <name evidence="4" type="primary">ABSGL_05386.1 scaffold 6959</name>
</gene>
<evidence type="ECO:0000256" key="1">
    <source>
        <dbReference type="ARBA" id="ARBA00004123"/>
    </source>
</evidence>